<keyword evidence="2" id="KW-0732">Signal</keyword>
<dbReference type="STRING" id="1770053.SAMN05216551_10427"/>
<keyword evidence="4" id="KW-1185">Reference proteome</keyword>
<protein>
    <recommendedName>
        <fullName evidence="5">Transporter</fullName>
    </recommendedName>
</protein>
<evidence type="ECO:0000313" key="3">
    <source>
        <dbReference type="EMBL" id="SDV47952.1"/>
    </source>
</evidence>
<dbReference type="EMBL" id="FNLO01000004">
    <property type="protein sequence ID" value="SDV47952.1"/>
    <property type="molecule type" value="Genomic_DNA"/>
</dbReference>
<accession>A0A1H2PMX5</accession>
<proteinExistence type="predicted"/>
<evidence type="ECO:0000313" key="4">
    <source>
        <dbReference type="Proteomes" id="UP000243719"/>
    </source>
</evidence>
<dbReference type="RefSeq" id="WP_235837848.1">
    <property type="nucleotide sequence ID" value="NZ_FNLO01000004.1"/>
</dbReference>
<feature type="chain" id="PRO_5017299713" description="Transporter" evidence="2">
    <location>
        <begin position="48"/>
        <end position="273"/>
    </location>
</feature>
<dbReference type="Proteomes" id="UP000243719">
    <property type="component" value="Unassembled WGS sequence"/>
</dbReference>
<feature type="signal peptide" evidence="2">
    <location>
        <begin position="1"/>
        <end position="47"/>
    </location>
</feature>
<reference evidence="4" key="1">
    <citation type="submission" date="2016-09" db="EMBL/GenBank/DDBJ databases">
        <authorList>
            <person name="Varghese N."/>
            <person name="Submissions S."/>
        </authorList>
    </citation>
    <scope>NUCLEOTIDE SEQUENCE [LARGE SCALE GENOMIC DNA]</scope>
    <source>
        <strain evidence="4">JS23</strain>
    </source>
</reference>
<feature type="region of interest" description="Disordered" evidence="1">
    <location>
        <begin position="1"/>
        <end position="30"/>
    </location>
</feature>
<evidence type="ECO:0008006" key="5">
    <source>
        <dbReference type="Google" id="ProtNLM"/>
    </source>
</evidence>
<gene>
    <name evidence="3" type="ORF">SAMN05216551_10427</name>
</gene>
<dbReference type="SUPFAM" id="SSF56935">
    <property type="entry name" value="Porins"/>
    <property type="match status" value="1"/>
</dbReference>
<organism evidence="3 4">
    <name type="scientific">Chitinasiproducens palmae</name>
    <dbReference type="NCBI Taxonomy" id="1770053"/>
    <lineage>
        <taxon>Bacteria</taxon>
        <taxon>Pseudomonadati</taxon>
        <taxon>Pseudomonadota</taxon>
        <taxon>Betaproteobacteria</taxon>
        <taxon>Burkholderiales</taxon>
        <taxon>Burkholderiaceae</taxon>
        <taxon>Chitinasiproducens</taxon>
    </lineage>
</organism>
<name>A0A1H2PMX5_9BURK</name>
<evidence type="ECO:0000256" key="1">
    <source>
        <dbReference type="SAM" id="MobiDB-lite"/>
    </source>
</evidence>
<dbReference type="AlphaFoldDB" id="A0A1H2PMX5"/>
<sequence length="273" mass="28790">MTMHRYTPRDGTQQTPRHRQEGQGGGPRRAAAALAAAALVASPPAHAAHPLFTDDPGTQGNGGWQAEFNAERTSHQDDDGRQVLFGTTLTRGIGETVDVYATLPYTSTSAAPYGVGSGIGDTEVGAKWRFIDSGPFSVAVRAAAILPTGSTSRGLGNGQTGAVALLLGQFSQGPLTLLGSVGNTWAPNDQNNRSRIWQASAAVLYRIVPSVQLVANVGTTANEDRSADRAPAFAIVGAIWSPNKTVDLDVGYRRGLNRETYDHSLMAGLTLHW</sequence>
<evidence type="ECO:0000256" key="2">
    <source>
        <dbReference type="SAM" id="SignalP"/>
    </source>
</evidence>